<organism evidence="1 2">
    <name type="scientific">Gardnerella pickettii JCP7719</name>
    <dbReference type="NCBI Taxonomy" id="1261061"/>
    <lineage>
        <taxon>Bacteria</taxon>
        <taxon>Bacillati</taxon>
        <taxon>Actinomycetota</taxon>
        <taxon>Actinomycetes</taxon>
        <taxon>Bifidobacteriales</taxon>
        <taxon>Bifidobacteriaceae</taxon>
        <taxon>Gardnerella</taxon>
        <taxon>Gardnerella pickettii</taxon>
    </lineage>
</organism>
<dbReference type="EMBL" id="ATJO01000041">
    <property type="protein sequence ID" value="EPI50914.1"/>
    <property type="molecule type" value="Genomic_DNA"/>
</dbReference>
<evidence type="ECO:0000313" key="1">
    <source>
        <dbReference type="EMBL" id="EPI50914.1"/>
    </source>
</evidence>
<name>S4GMZ4_9BIFI</name>
<comment type="caution">
    <text evidence="1">The sequence shown here is derived from an EMBL/GenBank/DDBJ whole genome shotgun (WGS) entry which is preliminary data.</text>
</comment>
<proteinExistence type="predicted"/>
<gene>
    <name evidence="1" type="ORF">HMPREF1576_00573</name>
</gene>
<reference evidence="1 2" key="1">
    <citation type="submission" date="2013-06" db="EMBL/GenBank/DDBJ databases">
        <authorList>
            <person name="Weinstock G."/>
            <person name="Sodergren E."/>
            <person name="Lobos E.A."/>
            <person name="Fulton L."/>
            <person name="Fulton R."/>
            <person name="Courtney L."/>
            <person name="Fronick C."/>
            <person name="O'Laughlin M."/>
            <person name="Godfrey J."/>
            <person name="Wilson R.M."/>
            <person name="Miner T."/>
            <person name="Farmer C."/>
            <person name="Delehaunty K."/>
            <person name="Cordes M."/>
            <person name="Minx P."/>
            <person name="Tomlinson C."/>
            <person name="Chen J."/>
            <person name="Wollam A."/>
            <person name="Pepin K.H."/>
            <person name="Bhonagiri V."/>
            <person name="Zhang X."/>
            <person name="Warren W."/>
            <person name="Mitreva M."/>
            <person name="Mardis E.R."/>
            <person name="Wilson R.K."/>
        </authorList>
    </citation>
    <scope>NUCLEOTIDE SEQUENCE [LARGE SCALE GENOMIC DNA]</scope>
    <source>
        <strain evidence="1 2">JCP7719</strain>
    </source>
</reference>
<accession>S4GMZ4</accession>
<dbReference type="HOGENOM" id="CLU_3270596_0_0_11"/>
<protein>
    <submittedName>
        <fullName evidence="1">Uncharacterized protein</fullName>
    </submittedName>
</protein>
<dbReference type="Proteomes" id="UP000014601">
    <property type="component" value="Unassembled WGS sequence"/>
</dbReference>
<sequence length="41" mass="4753">MCRHHPPPSDYSAAGFPQQECVCKIVRKSSYYTIYYAIITQ</sequence>
<evidence type="ECO:0000313" key="2">
    <source>
        <dbReference type="Proteomes" id="UP000014601"/>
    </source>
</evidence>
<dbReference type="AlphaFoldDB" id="S4GMZ4"/>